<organism evidence="2 3">
    <name type="scientific">Hominenteromicrobium mulieris</name>
    <dbReference type="NCBI Taxonomy" id="2885357"/>
    <lineage>
        <taxon>Bacteria</taxon>
        <taxon>Bacillati</taxon>
        <taxon>Bacillota</taxon>
        <taxon>Clostridia</taxon>
        <taxon>Eubacteriales</taxon>
        <taxon>Oscillospiraceae</taxon>
        <taxon>Hominenteromicrobium</taxon>
    </lineage>
</organism>
<dbReference type="Pfam" id="PF13472">
    <property type="entry name" value="Lipase_GDSL_2"/>
    <property type="match status" value="1"/>
</dbReference>
<name>A0AAE3AEX2_9FIRM</name>
<comment type="caution">
    <text evidence="2">The sequence shown here is derived from an EMBL/GenBank/DDBJ whole genome shotgun (WGS) entry which is preliminary data.</text>
</comment>
<evidence type="ECO:0000259" key="1">
    <source>
        <dbReference type="Pfam" id="PF13472"/>
    </source>
</evidence>
<dbReference type="EMBL" id="JAJEQC010000001">
    <property type="protein sequence ID" value="MCC2135420.1"/>
    <property type="molecule type" value="Genomic_DNA"/>
</dbReference>
<dbReference type="GO" id="GO:0004622">
    <property type="term" value="F:phosphatidylcholine lysophospholipase activity"/>
    <property type="evidence" value="ECO:0007669"/>
    <property type="project" value="TreeGrafter"/>
</dbReference>
<dbReference type="Proteomes" id="UP001199424">
    <property type="component" value="Unassembled WGS sequence"/>
</dbReference>
<dbReference type="PANTHER" id="PTHR30383">
    <property type="entry name" value="THIOESTERASE 1/PROTEASE 1/LYSOPHOSPHOLIPASE L1"/>
    <property type="match status" value="1"/>
</dbReference>
<evidence type="ECO:0000313" key="3">
    <source>
        <dbReference type="Proteomes" id="UP001199424"/>
    </source>
</evidence>
<proteinExistence type="predicted"/>
<dbReference type="CDD" id="cd01834">
    <property type="entry name" value="SGNH_hydrolase_like_2"/>
    <property type="match status" value="1"/>
</dbReference>
<dbReference type="AlphaFoldDB" id="A0AAE3AEX2"/>
<keyword evidence="3" id="KW-1185">Reference proteome</keyword>
<gene>
    <name evidence="2" type="ORF">LKD31_00080</name>
</gene>
<evidence type="ECO:0000313" key="2">
    <source>
        <dbReference type="EMBL" id="MCC2135420.1"/>
    </source>
</evidence>
<sequence>MIFENMDRIIFAGDSVTDMGSAQPVGEGLFDNMGHGYPRVIESLVTATYPELSIRFTNSGISGNTSKDLLARYERDVLSLNPQWVSICIGINDVWRQFDSPALTDQAVDPVEYEENLRTMIEQAKMVAKGVIVCTPYYMEPNKSDFMRARMQEYVDICERLAEEYGCRFVNFQAVYDKFLQYKHSSLIAWDRVHPNQIGATLMAKEWLSKCGFEYDHTPEA</sequence>
<feature type="domain" description="SGNH hydrolase-type esterase" evidence="1">
    <location>
        <begin position="11"/>
        <end position="200"/>
    </location>
</feature>
<accession>A0AAE3AEX2</accession>
<dbReference type="InterPro" id="IPR036514">
    <property type="entry name" value="SGNH_hydro_sf"/>
</dbReference>
<dbReference type="PANTHER" id="PTHR30383:SF5">
    <property type="entry name" value="SGNH HYDROLASE-TYPE ESTERASE DOMAIN-CONTAINING PROTEIN"/>
    <property type="match status" value="1"/>
</dbReference>
<keyword evidence="2" id="KW-0378">Hydrolase</keyword>
<protein>
    <submittedName>
        <fullName evidence="2">SGNH/GDSL hydrolase family protein</fullName>
    </submittedName>
</protein>
<dbReference type="SUPFAM" id="SSF52266">
    <property type="entry name" value="SGNH hydrolase"/>
    <property type="match status" value="1"/>
</dbReference>
<dbReference type="InterPro" id="IPR013830">
    <property type="entry name" value="SGNH_hydro"/>
</dbReference>
<dbReference type="Gene3D" id="3.40.50.1110">
    <property type="entry name" value="SGNH hydrolase"/>
    <property type="match status" value="1"/>
</dbReference>
<reference evidence="2" key="1">
    <citation type="submission" date="2021-10" db="EMBL/GenBank/DDBJ databases">
        <title>Anaerobic single-cell dispensing facilitates the cultivation of human gut bacteria.</title>
        <authorList>
            <person name="Afrizal A."/>
        </authorList>
    </citation>
    <scope>NUCLEOTIDE SEQUENCE</scope>
    <source>
        <strain evidence="2">CLA-AA-H250</strain>
    </source>
</reference>
<dbReference type="InterPro" id="IPR051532">
    <property type="entry name" value="Ester_Hydrolysis_Enzymes"/>
</dbReference>
<dbReference type="RefSeq" id="WP_308448088.1">
    <property type="nucleotide sequence ID" value="NZ_JAJEQC010000001.1"/>
</dbReference>